<sequence length="190" mass="21442">MSRKTTIEKSCLDVVNIVGSGDLGVEIELEQVAQDVDAFEMNYQEETGSVFMKFTEDTGLIILYRTGKYIVRGGNNFEKLNRTNKEFIERFTDLGILEESYDPAFEINNLVFVGDIGHTVELEALFIELGFENAEFEPEQFAGLVYRPNDYNCVLLVFGSGKVVITGSDDENEAIDVFHFLKQKSHSLPT</sequence>
<comment type="similarity">
    <text evidence="1">Belongs to the TBP family.</text>
</comment>
<evidence type="ECO:0000313" key="5">
    <source>
        <dbReference type="EMBL" id="MFC7188272.1"/>
    </source>
</evidence>
<proteinExistence type="inferred from homology"/>
<reference evidence="5 6" key="1">
    <citation type="journal article" date="2019" name="Int. J. Syst. Evol. Microbiol.">
        <title>The Global Catalogue of Microorganisms (GCM) 10K type strain sequencing project: providing services to taxonomists for standard genome sequencing and annotation.</title>
        <authorList>
            <consortium name="The Broad Institute Genomics Platform"/>
            <consortium name="The Broad Institute Genome Sequencing Center for Infectious Disease"/>
            <person name="Wu L."/>
            <person name="Ma J."/>
        </authorList>
    </citation>
    <scope>NUCLEOTIDE SEQUENCE [LARGE SCALE GENOMIC DNA]</scope>
    <source>
        <strain evidence="5 6">Q85</strain>
    </source>
</reference>
<accession>A0ABD5YH80</accession>
<dbReference type="PANTHER" id="PTHR10126">
    <property type="entry name" value="TATA-BOX BINDING PROTEIN"/>
    <property type="match status" value="1"/>
</dbReference>
<evidence type="ECO:0000256" key="1">
    <source>
        <dbReference type="ARBA" id="ARBA00005560"/>
    </source>
</evidence>
<name>A0ABD5YH80_9EURY</name>
<dbReference type="Proteomes" id="UP001596390">
    <property type="component" value="Unassembled WGS sequence"/>
</dbReference>
<keyword evidence="4" id="KW-0804">Transcription</keyword>
<comment type="caution">
    <text evidence="5">The sequence shown here is derived from an EMBL/GenBank/DDBJ whole genome shotgun (WGS) entry which is preliminary data.</text>
</comment>
<dbReference type="InterPro" id="IPR000814">
    <property type="entry name" value="TBP"/>
</dbReference>
<protein>
    <submittedName>
        <fullName evidence="5">Transcription factor</fullName>
    </submittedName>
</protein>
<dbReference type="EMBL" id="JBHSZZ010000084">
    <property type="protein sequence ID" value="MFC7188272.1"/>
    <property type="molecule type" value="Genomic_DNA"/>
</dbReference>
<dbReference type="GO" id="GO:0003677">
    <property type="term" value="F:DNA binding"/>
    <property type="evidence" value="ECO:0007669"/>
    <property type="project" value="UniProtKB-KW"/>
</dbReference>
<organism evidence="5 6">
    <name type="scientific">Halorubrum yunnanense</name>
    <dbReference type="NCBI Taxonomy" id="1526162"/>
    <lineage>
        <taxon>Archaea</taxon>
        <taxon>Methanobacteriati</taxon>
        <taxon>Methanobacteriota</taxon>
        <taxon>Stenosarchaea group</taxon>
        <taxon>Halobacteria</taxon>
        <taxon>Halobacteriales</taxon>
        <taxon>Haloferacaceae</taxon>
        <taxon>Halorubrum</taxon>
    </lineage>
</organism>
<dbReference type="PRINTS" id="PR00686">
    <property type="entry name" value="TIFACTORIID"/>
</dbReference>
<evidence type="ECO:0000256" key="2">
    <source>
        <dbReference type="ARBA" id="ARBA00022737"/>
    </source>
</evidence>
<evidence type="ECO:0000313" key="6">
    <source>
        <dbReference type="Proteomes" id="UP001596390"/>
    </source>
</evidence>
<keyword evidence="3" id="KW-0238">DNA-binding</keyword>
<dbReference type="InterPro" id="IPR012295">
    <property type="entry name" value="TBP_dom_sf"/>
</dbReference>
<dbReference type="SUPFAM" id="SSF55945">
    <property type="entry name" value="TATA-box binding protein-like"/>
    <property type="match status" value="2"/>
</dbReference>
<evidence type="ECO:0000256" key="4">
    <source>
        <dbReference type="ARBA" id="ARBA00023163"/>
    </source>
</evidence>
<gene>
    <name evidence="5" type="ORF">ACFQMK_15625</name>
</gene>
<dbReference type="AlphaFoldDB" id="A0ABD5YH80"/>
<dbReference type="RefSeq" id="WP_267665709.1">
    <property type="nucleotide sequence ID" value="NZ_JAODIX010000084.1"/>
</dbReference>
<evidence type="ECO:0000256" key="3">
    <source>
        <dbReference type="ARBA" id="ARBA00023125"/>
    </source>
</evidence>
<dbReference type="Pfam" id="PF00352">
    <property type="entry name" value="TBP"/>
    <property type="match status" value="2"/>
</dbReference>
<keyword evidence="2" id="KW-0677">Repeat</keyword>
<keyword evidence="6" id="KW-1185">Reference proteome</keyword>
<dbReference type="Gene3D" id="3.30.310.10">
    <property type="entry name" value="TATA-Binding Protein"/>
    <property type="match status" value="2"/>
</dbReference>